<proteinExistence type="predicted"/>
<evidence type="ECO:0000313" key="2">
    <source>
        <dbReference type="Proteomes" id="UP000217163"/>
    </source>
</evidence>
<dbReference type="AlphaFoldDB" id="A0A261WDA2"/>
<protein>
    <submittedName>
        <fullName evidence="1">Uncharacterized protein</fullName>
    </submittedName>
</protein>
<name>A0A261WDA2_9PSED</name>
<gene>
    <name evidence="1" type="ORF">CFN58_28195</name>
</gene>
<comment type="caution">
    <text evidence="1">The sequence shown here is derived from an EMBL/GenBank/DDBJ whole genome shotgun (WGS) entry which is preliminary data.</text>
</comment>
<dbReference type="Proteomes" id="UP000217163">
    <property type="component" value="Unassembled WGS sequence"/>
</dbReference>
<accession>A0A261WDA2</accession>
<organism evidence="1 2">
    <name type="scientific">Pseudomonas avellanae</name>
    <dbReference type="NCBI Taxonomy" id="46257"/>
    <lineage>
        <taxon>Bacteria</taxon>
        <taxon>Pseudomonadati</taxon>
        <taxon>Pseudomonadota</taxon>
        <taxon>Gammaproteobacteria</taxon>
        <taxon>Pseudomonadales</taxon>
        <taxon>Pseudomonadaceae</taxon>
        <taxon>Pseudomonas</taxon>
    </lineage>
</organism>
<dbReference type="EMBL" id="NKQU01000613">
    <property type="protein sequence ID" value="OZI83923.1"/>
    <property type="molecule type" value="Genomic_DNA"/>
</dbReference>
<sequence length="63" mass="7031">MKLYGRSALAARNRLQNMLQMKEADCVIDALKMSGLIVGAKTLIKRLGRFRVLRLRTLPATSA</sequence>
<evidence type="ECO:0000313" key="1">
    <source>
        <dbReference type="EMBL" id="OZI83923.1"/>
    </source>
</evidence>
<reference evidence="2" key="1">
    <citation type="journal article" date="2016" name="Sci. Rep.">
        <title>Genome analysis of the kiwifruit canker pathogen Pseudomonas syringae pv. actinidiae biovar 5.</title>
        <authorList>
            <person name="Fujikawa T."/>
            <person name="Sawada H."/>
        </authorList>
    </citation>
    <scope>NUCLEOTIDE SEQUENCE [LARGE SCALE GENOMIC DNA]</scope>
    <source>
        <strain evidence="2">MAFF 212061</strain>
    </source>
</reference>